<proteinExistence type="predicted"/>
<dbReference type="Proteomes" id="UP001208570">
    <property type="component" value="Unassembled WGS sequence"/>
</dbReference>
<dbReference type="EMBL" id="JAODUP010000353">
    <property type="protein sequence ID" value="KAK2151745.1"/>
    <property type="molecule type" value="Genomic_DNA"/>
</dbReference>
<reference evidence="1" key="1">
    <citation type="journal article" date="2023" name="Mol. Biol. Evol.">
        <title>Third-Generation Sequencing Reveals the Adaptive Role of the Epigenome in Three Deep-Sea Polychaetes.</title>
        <authorList>
            <person name="Perez M."/>
            <person name="Aroh O."/>
            <person name="Sun Y."/>
            <person name="Lan Y."/>
            <person name="Juniper S.K."/>
            <person name="Young C.R."/>
            <person name="Angers B."/>
            <person name="Qian P.Y."/>
        </authorList>
    </citation>
    <scope>NUCLEOTIDE SEQUENCE</scope>
    <source>
        <strain evidence="1">P08H-3</strain>
    </source>
</reference>
<keyword evidence="2" id="KW-1185">Reference proteome</keyword>
<accession>A0AAD9JG11</accession>
<name>A0AAD9JG11_9ANNE</name>
<evidence type="ECO:0000313" key="1">
    <source>
        <dbReference type="EMBL" id="KAK2151745.1"/>
    </source>
</evidence>
<sequence>MTRSIELKRAEEVDLIRKNEEPFIFLQQGKELLQQAVTCYSKATKEALTHSELASAHKNCAKALVTLSYNEYDQGKIVENIQVLYHFSRALNSGLLSSFPDQWLNSLQDEYVNCFRNSLKICEQFDFRPKVTYLVKIERVIVDECFKFRCLTEICDSFLKIIVPLFGKKEYESVLVYTQECSTFLTEADQVAVTRRDKILLSEMKKSNNALKIQASAILKMFKGEKR</sequence>
<dbReference type="AlphaFoldDB" id="A0AAD9JG11"/>
<protein>
    <submittedName>
        <fullName evidence="1">Uncharacterized protein</fullName>
    </submittedName>
</protein>
<gene>
    <name evidence="1" type="ORF">LSH36_353g09061</name>
</gene>
<evidence type="ECO:0000313" key="2">
    <source>
        <dbReference type="Proteomes" id="UP001208570"/>
    </source>
</evidence>
<organism evidence="1 2">
    <name type="scientific">Paralvinella palmiformis</name>
    <dbReference type="NCBI Taxonomy" id="53620"/>
    <lineage>
        <taxon>Eukaryota</taxon>
        <taxon>Metazoa</taxon>
        <taxon>Spiralia</taxon>
        <taxon>Lophotrochozoa</taxon>
        <taxon>Annelida</taxon>
        <taxon>Polychaeta</taxon>
        <taxon>Sedentaria</taxon>
        <taxon>Canalipalpata</taxon>
        <taxon>Terebellida</taxon>
        <taxon>Terebelliformia</taxon>
        <taxon>Alvinellidae</taxon>
        <taxon>Paralvinella</taxon>
    </lineage>
</organism>
<comment type="caution">
    <text evidence="1">The sequence shown here is derived from an EMBL/GenBank/DDBJ whole genome shotgun (WGS) entry which is preliminary data.</text>
</comment>